<sequence length="37" mass="4502">MLGKLNIISRNFKSERWCSLFACFHYVFKQQIVYDDT</sequence>
<organism evidence="1 2">
    <name type="scientific">Anoxybacillus flavithermus NBRC 109594</name>
    <dbReference type="NCBI Taxonomy" id="1315967"/>
    <lineage>
        <taxon>Bacteria</taxon>
        <taxon>Bacillati</taxon>
        <taxon>Bacillota</taxon>
        <taxon>Bacilli</taxon>
        <taxon>Bacillales</taxon>
        <taxon>Anoxybacillaceae</taxon>
        <taxon>Anoxybacillus</taxon>
    </lineage>
</organism>
<evidence type="ECO:0000313" key="1">
    <source>
        <dbReference type="EMBL" id="GAC89974.1"/>
    </source>
</evidence>
<protein>
    <submittedName>
        <fullName evidence="1">Uncharacterized protein</fullName>
    </submittedName>
</protein>
<proteinExistence type="predicted"/>
<comment type="caution">
    <text evidence="1">The sequence shown here is derived from an EMBL/GenBank/DDBJ whole genome shotgun (WGS) entry which is preliminary data.</text>
</comment>
<dbReference type="Proteomes" id="UP000013057">
    <property type="component" value="Unassembled WGS sequence"/>
</dbReference>
<dbReference type="AlphaFoldDB" id="R4FZP0"/>
<dbReference type="EMBL" id="BARH01000003">
    <property type="protein sequence ID" value="GAC89974.1"/>
    <property type="molecule type" value="Genomic_DNA"/>
</dbReference>
<gene>
    <name evidence="1" type="ORF">KN10_0410</name>
</gene>
<reference evidence="2" key="1">
    <citation type="journal article" date="2013" name="Genome">
        <title>Draft Genome Sequence of a Thermophilic Member of the Bacillaceae, Anoxybacillus flavithermus Strain Kn10, Isolated from the Kan-nawa Hot Spring in Japan.</title>
        <authorList>
            <person name="Matsutani M."/>
            <person name="Shirakihara Y."/>
            <person name="Imada K."/>
            <person name="Yakushi T."/>
            <person name="Matsushita K."/>
        </authorList>
    </citation>
    <scope>NUCLEOTIDE SEQUENCE [LARGE SCALE GENOMIC DNA]</scope>
    <source>
        <strain evidence="2">NBRC 109594</strain>
    </source>
</reference>
<name>R4FZP0_9BACL</name>
<evidence type="ECO:0000313" key="2">
    <source>
        <dbReference type="Proteomes" id="UP000013057"/>
    </source>
</evidence>
<accession>R4FZP0</accession>